<dbReference type="Proteomes" id="UP000078113">
    <property type="component" value="Unassembled WGS sequence"/>
</dbReference>
<protein>
    <submittedName>
        <fullName evidence="1">Uncharacterized protein</fullName>
    </submittedName>
</protein>
<dbReference type="EMBL" id="LWDG02000548">
    <property type="protein sequence ID" value="KAE8264306.1"/>
    <property type="molecule type" value="Genomic_DNA"/>
</dbReference>
<keyword evidence="2" id="KW-1185">Reference proteome</keyword>
<proteinExistence type="predicted"/>
<reference evidence="1" key="2">
    <citation type="journal article" date="2019" name="IMA Fungus">
        <title>Genome sequencing and comparison of five Tilletia species to identify candidate genes for the detection of regulated species infecting wheat.</title>
        <authorList>
            <person name="Nguyen H.D.T."/>
            <person name="Sultana T."/>
            <person name="Kesanakurti P."/>
            <person name="Hambleton S."/>
        </authorList>
    </citation>
    <scope>NUCLEOTIDE SEQUENCE</scope>
    <source>
        <strain evidence="1">DAOMC 236422</strain>
    </source>
</reference>
<organism evidence="1 2">
    <name type="scientific">Tilletia walkeri</name>
    <dbReference type="NCBI Taxonomy" id="117179"/>
    <lineage>
        <taxon>Eukaryota</taxon>
        <taxon>Fungi</taxon>
        <taxon>Dikarya</taxon>
        <taxon>Basidiomycota</taxon>
        <taxon>Ustilaginomycotina</taxon>
        <taxon>Exobasidiomycetes</taxon>
        <taxon>Tilletiales</taxon>
        <taxon>Tilletiaceae</taxon>
        <taxon>Tilletia</taxon>
    </lineage>
</organism>
<accession>A0A8X7T1U6</accession>
<evidence type="ECO:0000313" key="2">
    <source>
        <dbReference type="Proteomes" id="UP000078113"/>
    </source>
</evidence>
<comment type="caution">
    <text evidence="1">The sequence shown here is derived from an EMBL/GenBank/DDBJ whole genome shotgun (WGS) entry which is preliminary data.</text>
</comment>
<evidence type="ECO:0000313" key="1">
    <source>
        <dbReference type="EMBL" id="KAE8264306.1"/>
    </source>
</evidence>
<dbReference type="AlphaFoldDB" id="A0A8X7T1U6"/>
<sequence length="131" mass="14917">MSLTCEILSKRGRKIRVNIPSWPGTSDPILEVIKEALKDQKHKVDLDDTEYSEYAYLADKSHRLLPLPVATEDVNASMFEGYYRIKSCVIVPMILDHDPDLHGLFYDDEDEDEHNKIEEPVSELSVVATVA</sequence>
<gene>
    <name evidence="1" type="ORF">A4X09_0g6998</name>
</gene>
<reference evidence="1" key="1">
    <citation type="submission" date="2016-04" db="EMBL/GenBank/DDBJ databases">
        <authorList>
            <person name="Nguyen H.D."/>
            <person name="Samba Siva P."/>
            <person name="Cullis J."/>
            <person name="Levesque C.A."/>
            <person name="Hambleton S."/>
        </authorList>
    </citation>
    <scope>NUCLEOTIDE SEQUENCE</scope>
    <source>
        <strain evidence="1">DAOMC 236422</strain>
    </source>
</reference>
<name>A0A8X7T1U6_9BASI</name>